<dbReference type="AlphaFoldDB" id="A0A2M9G2I7"/>
<dbReference type="Proteomes" id="UP000229498">
    <property type="component" value="Unassembled WGS sequence"/>
</dbReference>
<gene>
    <name evidence="1" type="ORF">CVT23_09090</name>
</gene>
<dbReference type="EMBL" id="PHIG01000031">
    <property type="protein sequence ID" value="PJK29915.1"/>
    <property type="molecule type" value="Genomic_DNA"/>
</dbReference>
<organism evidence="1 2">
    <name type="scientific">Minwuia thermotolerans</name>
    <dbReference type="NCBI Taxonomy" id="2056226"/>
    <lineage>
        <taxon>Bacteria</taxon>
        <taxon>Pseudomonadati</taxon>
        <taxon>Pseudomonadota</taxon>
        <taxon>Alphaproteobacteria</taxon>
        <taxon>Minwuiales</taxon>
        <taxon>Minwuiaceae</taxon>
        <taxon>Minwuia</taxon>
    </lineage>
</organism>
<protein>
    <submittedName>
        <fullName evidence="1">Uncharacterized protein</fullName>
    </submittedName>
</protein>
<dbReference type="RefSeq" id="WP_109793192.1">
    <property type="nucleotide sequence ID" value="NZ_PHIG01000031.1"/>
</dbReference>
<sequence length="196" mass="22469">MSETEAEDRDAAAIAALRRRQDRFLTETLPGALAMVNLEEADGPVPVEVAPGRDIFGRTCVLRVGGRDWRFWFGLNVFRLFAIHFVPVDLQNPLFRAACERHEAEDFIDWLRRDVFAFTFGGAEKIGYDVNWEVIEVDGRRFVSVWAVALCETDFLERPELRLFWAQDLAMMTESFIRNAVRAELTFDPAVSPRPV</sequence>
<comment type="caution">
    <text evidence="1">The sequence shown here is derived from an EMBL/GenBank/DDBJ whole genome shotgun (WGS) entry which is preliminary data.</text>
</comment>
<evidence type="ECO:0000313" key="1">
    <source>
        <dbReference type="EMBL" id="PJK29915.1"/>
    </source>
</evidence>
<keyword evidence="2" id="KW-1185">Reference proteome</keyword>
<dbReference type="OrthoDB" id="7301426at2"/>
<accession>A0A2M9G2I7</accession>
<reference evidence="1 2" key="1">
    <citation type="submission" date="2017-11" db="EMBL/GenBank/DDBJ databases">
        <title>Draft genome sequence of Rhizobiales bacterium SY3-13.</title>
        <authorList>
            <person name="Sun C."/>
        </authorList>
    </citation>
    <scope>NUCLEOTIDE SEQUENCE [LARGE SCALE GENOMIC DNA]</scope>
    <source>
        <strain evidence="1 2">SY3-13</strain>
    </source>
</reference>
<name>A0A2M9G2I7_9PROT</name>
<proteinExistence type="predicted"/>
<evidence type="ECO:0000313" key="2">
    <source>
        <dbReference type="Proteomes" id="UP000229498"/>
    </source>
</evidence>